<evidence type="ECO:0000313" key="2">
    <source>
        <dbReference type="Proteomes" id="UP001071777"/>
    </source>
</evidence>
<evidence type="ECO:0000313" key="1">
    <source>
        <dbReference type="EMBL" id="KAJ1604665.1"/>
    </source>
</evidence>
<gene>
    <name evidence="1" type="ORF">OJ252_3670</name>
</gene>
<keyword evidence="2" id="KW-1185">Reference proteome</keyword>
<name>A0ABQ8P1N3_9CRYT</name>
<comment type="caution">
    <text evidence="1">The sequence shown here is derived from an EMBL/GenBank/DDBJ whole genome shotgun (WGS) entry which is preliminary data.</text>
</comment>
<reference evidence="1" key="1">
    <citation type="submission" date="2022-10" db="EMBL/GenBank/DDBJ databases">
        <title>Adaptive evolution leads to modifications in subtelomeric GC content in a zoonotic Cryptosporidium species.</title>
        <authorList>
            <person name="Li J."/>
            <person name="Feng Y."/>
            <person name="Xiao L."/>
        </authorList>
    </citation>
    <scope>NUCLEOTIDE SEQUENCE</scope>
    <source>
        <strain evidence="1">25894</strain>
    </source>
</reference>
<accession>A0ABQ8P1N3</accession>
<dbReference type="EMBL" id="JAPCXB010000222">
    <property type="protein sequence ID" value="KAJ1604665.1"/>
    <property type="molecule type" value="Genomic_DNA"/>
</dbReference>
<dbReference type="Proteomes" id="UP001071777">
    <property type="component" value="Unassembled WGS sequence"/>
</dbReference>
<organism evidence="1 2">
    <name type="scientific">Cryptosporidium canis</name>
    <dbReference type="NCBI Taxonomy" id="195482"/>
    <lineage>
        <taxon>Eukaryota</taxon>
        <taxon>Sar</taxon>
        <taxon>Alveolata</taxon>
        <taxon>Apicomplexa</taxon>
        <taxon>Conoidasida</taxon>
        <taxon>Coccidia</taxon>
        <taxon>Eucoccidiorida</taxon>
        <taxon>Eimeriorina</taxon>
        <taxon>Cryptosporidiidae</taxon>
        <taxon>Cryptosporidium</taxon>
    </lineage>
</organism>
<protein>
    <submittedName>
        <fullName evidence="1">Uncharacterized protein</fullName>
    </submittedName>
</protein>
<proteinExistence type="predicted"/>
<sequence>MPVAMESIDFMEMPDLSKMSWAAVDPRMLSGPETQKPMKAIPNKISEFSSVLVIMTKYTMLRETNMAI</sequence>